<dbReference type="EMBL" id="JABXWD010000149">
    <property type="protein sequence ID" value="MBV6341772.1"/>
    <property type="molecule type" value="Genomic_DNA"/>
</dbReference>
<evidence type="ECO:0000313" key="4">
    <source>
        <dbReference type="Proteomes" id="UP001196980"/>
    </source>
</evidence>
<keyword evidence="1" id="KW-0175">Coiled coil</keyword>
<evidence type="ECO:0000259" key="2">
    <source>
        <dbReference type="Pfam" id="PF01551"/>
    </source>
</evidence>
<proteinExistence type="predicted"/>
<evidence type="ECO:0000256" key="1">
    <source>
        <dbReference type="SAM" id="Coils"/>
    </source>
</evidence>
<keyword evidence="4" id="KW-1185">Reference proteome</keyword>
<dbReference type="CDD" id="cd12797">
    <property type="entry name" value="M23_peptidase"/>
    <property type="match status" value="1"/>
</dbReference>
<dbReference type="Proteomes" id="UP001196980">
    <property type="component" value="Unassembled WGS sequence"/>
</dbReference>
<dbReference type="InterPro" id="IPR016047">
    <property type="entry name" value="M23ase_b-sheet_dom"/>
</dbReference>
<dbReference type="PANTHER" id="PTHR21666">
    <property type="entry name" value="PEPTIDASE-RELATED"/>
    <property type="match status" value="1"/>
</dbReference>
<dbReference type="Pfam" id="PF01551">
    <property type="entry name" value="Peptidase_M23"/>
    <property type="match status" value="1"/>
</dbReference>
<evidence type="ECO:0000313" key="3">
    <source>
        <dbReference type="EMBL" id="MBV6341772.1"/>
    </source>
</evidence>
<feature type="coiled-coil region" evidence="1">
    <location>
        <begin position="21"/>
        <end position="97"/>
    </location>
</feature>
<organism evidence="3 4">
    <name type="scientific">Candidatus Magnetobacterium casense</name>
    <dbReference type="NCBI Taxonomy" id="1455061"/>
    <lineage>
        <taxon>Bacteria</taxon>
        <taxon>Pseudomonadati</taxon>
        <taxon>Nitrospirota</taxon>
        <taxon>Thermodesulfovibrionia</taxon>
        <taxon>Thermodesulfovibrionales</taxon>
        <taxon>Candidatus Magnetobacteriaceae</taxon>
        <taxon>Candidatus Magnetobacterium</taxon>
    </lineage>
</organism>
<name>A0ABS6RYP8_9BACT</name>
<reference evidence="3 4" key="1">
    <citation type="journal article" date="2020" name="J Geophys Res Biogeosci">
        <title>Magnetotaxis as an Adaptation to Enable Bacterial Shuttling of Microbial Sulfur and Sulfur Cycling Across Aquatic Oxic#Anoxic Interfaces.</title>
        <authorList>
            <person name="Li J."/>
            <person name="Liu P."/>
            <person name="Wang J."/>
            <person name="Roberts A.P."/>
            <person name="Pan Y."/>
        </authorList>
    </citation>
    <scope>NUCLEOTIDE SEQUENCE [LARGE SCALE GENOMIC DNA]</scope>
    <source>
        <strain evidence="3 4">MYR-1_YQ</strain>
    </source>
</reference>
<dbReference type="PANTHER" id="PTHR21666:SF289">
    <property type="entry name" value="L-ALA--D-GLU ENDOPEPTIDASE"/>
    <property type="match status" value="1"/>
</dbReference>
<feature type="coiled-coil region" evidence="1">
    <location>
        <begin position="155"/>
        <end position="182"/>
    </location>
</feature>
<accession>A0ABS6RYP8</accession>
<feature type="coiled-coil region" evidence="1">
    <location>
        <begin position="215"/>
        <end position="249"/>
    </location>
</feature>
<sequence>MGKTVLLIMILVVLVPAVVFAEGVKDKYKKLQDEINIHKEKIEHSKKKELSVIEELEKADRELNRISYQVEKEKAQVAELEESIKTVKHDMAKTEKTIAVLRVSLKKRLQAIQRYGYEVDRMVVLLNVDSFYEMLRTTRYLSKMSGSEYRQMESYKDLSSKLSEKEKKLQTLASQLRTKAEKLKGSETALVEKKKEREQILLSVRKEQALYGSMLKELESTSTRLKDFLEKNENEMSDAGKEFKNLKGALSWPIKGRVAIPYGTHQDPQFKTPVYRNGIYISSENDSSVRAVYDGKVVFADMFKGLGQVIILSHGMGYHTVYANLSSMFAKAGDIVKARSAIGNAGTSSLLNTAGMYFEIRYKGKPINPLQWLKREN</sequence>
<gene>
    <name evidence="3" type="ORF">HWQ67_09255</name>
</gene>
<feature type="domain" description="M23ase beta-sheet core" evidence="2">
    <location>
        <begin position="276"/>
        <end position="369"/>
    </location>
</feature>
<dbReference type="RefSeq" id="WP_218252402.1">
    <property type="nucleotide sequence ID" value="NZ_JABXWD010000149.1"/>
</dbReference>
<protein>
    <submittedName>
        <fullName evidence="3">Peptidoglycan DD-metalloendopeptidase family protein</fullName>
    </submittedName>
</protein>
<comment type="caution">
    <text evidence="3">The sequence shown here is derived from an EMBL/GenBank/DDBJ whole genome shotgun (WGS) entry which is preliminary data.</text>
</comment>
<dbReference type="InterPro" id="IPR050570">
    <property type="entry name" value="Cell_wall_metabolism_enzyme"/>
</dbReference>